<dbReference type="GO" id="GO:0016151">
    <property type="term" value="F:nickel cation binding"/>
    <property type="evidence" value="ECO:0007669"/>
    <property type="project" value="InterPro"/>
</dbReference>
<dbReference type="EMBL" id="ML213503">
    <property type="protein sequence ID" value="TFK56972.1"/>
    <property type="molecule type" value="Genomic_DNA"/>
</dbReference>
<dbReference type="HAMAP" id="MF_01384">
    <property type="entry name" value="UreD"/>
    <property type="match status" value="1"/>
</dbReference>
<accession>A0A5C3NHW7</accession>
<evidence type="ECO:0000313" key="3">
    <source>
        <dbReference type="EMBL" id="TFK56972.1"/>
    </source>
</evidence>
<keyword evidence="4" id="KW-1185">Reference proteome</keyword>
<dbReference type="PANTHER" id="PTHR33643">
    <property type="entry name" value="UREASE ACCESSORY PROTEIN D"/>
    <property type="match status" value="1"/>
</dbReference>
<sequence length="304" mass="33306">MTALTVDKIGAGRGKVVLRLHGSTAVFSELSYAYPLKLLSPRIEEEKGVAVVYNMSYGGGLVGGDQVQLNVDIGQGTSLVVLTQGSTKVFKIRPGVRPSSGSIGDITEQRMNTVVADGGALFLLPDPVTCFRAASYNQLQTFHLAHGSSAVLLDWVTSGRKSLGEDWSFSRYYSMNEVFIDGRRIAKDVMCLEEQGEGPGSLKRRTLSERLAPYSCYATIILYGPLVQGILADLEARYNSITVFKRNAPEPLIWSLSPLLELSKDGYIVRVAGTETEEVKLWIEKALRKLESTVGTDIYRKAFV</sequence>
<keyword evidence="2" id="KW-0143">Chaperone</keyword>
<evidence type="ECO:0000256" key="2">
    <source>
        <dbReference type="ARBA" id="ARBA00023186"/>
    </source>
</evidence>
<evidence type="ECO:0000256" key="1">
    <source>
        <dbReference type="ARBA" id="ARBA00007177"/>
    </source>
</evidence>
<dbReference type="Pfam" id="PF01774">
    <property type="entry name" value="UreD"/>
    <property type="match status" value="1"/>
</dbReference>
<reference evidence="3 4" key="1">
    <citation type="journal article" date="2019" name="Nat. Ecol. Evol.">
        <title>Megaphylogeny resolves global patterns of mushroom evolution.</title>
        <authorList>
            <person name="Varga T."/>
            <person name="Krizsan K."/>
            <person name="Foldi C."/>
            <person name="Dima B."/>
            <person name="Sanchez-Garcia M."/>
            <person name="Sanchez-Ramirez S."/>
            <person name="Szollosi G.J."/>
            <person name="Szarkandi J.G."/>
            <person name="Papp V."/>
            <person name="Albert L."/>
            <person name="Andreopoulos W."/>
            <person name="Angelini C."/>
            <person name="Antonin V."/>
            <person name="Barry K.W."/>
            <person name="Bougher N.L."/>
            <person name="Buchanan P."/>
            <person name="Buyck B."/>
            <person name="Bense V."/>
            <person name="Catcheside P."/>
            <person name="Chovatia M."/>
            <person name="Cooper J."/>
            <person name="Damon W."/>
            <person name="Desjardin D."/>
            <person name="Finy P."/>
            <person name="Geml J."/>
            <person name="Haridas S."/>
            <person name="Hughes K."/>
            <person name="Justo A."/>
            <person name="Karasinski D."/>
            <person name="Kautmanova I."/>
            <person name="Kiss B."/>
            <person name="Kocsube S."/>
            <person name="Kotiranta H."/>
            <person name="LaButti K.M."/>
            <person name="Lechner B.E."/>
            <person name="Liimatainen K."/>
            <person name="Lipzen A."/>
            <person name="Lukacs Z."/>
            <person name="Mihaltcheva S."/>
            <person name="Morgado L.N."/>
            <person name="Niskanen T."/>
            <person name="Noordeloos M.E."/>
            <person name="Ohm R.A."/>
            <person name="Ortiz-Santana B."/>
            <person name="Ovrebo C."/>
            <person name="Racz N."/>
            <person name="Riley R."/>
            <person name="Savchenko A."/>
            <person name="Shiryaev A."/>
            <person name="Soop K."/>
            <person name="Spirin V."/>
            <person name="Szebenyi C."/>
            <person name="Tomsovsky M."/>
            <person name="Tulloss R.E."/>
            <person name="Uehling J."/>
            <person name="Grigoriev I.V."/>
            <person name="Vagvolgyi C."/>
            <person name="Papp T."/>
            <person name="Martin F.M."/>
            <person name="Miettinen O."/>
            <person name="Hibbett D.S."/>
            <person name="Nagy L.G."/>
        </authorList>
    </citation>
    <scope>NUCLEOTIDE SEQUENCE [LARGE SCALE GENOMIC DNA]</scope>
    <source>
        <strain evidence="3 4">OMC1185</strain>
    </source>
</reference>
<name>A0A5C3NHW7_9AGAM</name>
<dbReference type="OrthoDB" id="5550464at2759"/>
<gene>
    <name evidence="3" type="ORF">OE88DRAFT_78329</name>
</gene>
<evidence type="ECO:0000313" key="4">
    <source>
        <dbReference type="Proteomes" id="UP000305948"/>
    </source>
</evidence>
<protein>
    <submittedName>
        <fullName evidence="3">UreD-domain-containing protein</fullName>
    </submittedName>
</protein>
<dbReference type="STRING" id="5364.A0A5C3NHW7"/>
<dbReference type="AlphaFoldDB" id="A0A5C3NHW7"/>
<dbReference type="InterPro" id="IPR002669">
    <property type="entry name" value="UreD"/>
</dbReference>
<comment type="similarity">
    <text evidence="1">Belongs to the UreD family.</text>
</comment>
<dbReference type="Proteomes" id="UP000305948">
    <property type="component" value="Unassembled WGS sequence"/>
</dbReference>
<organism evidence="3 4">
    <name type="scientific">Heliocybe sulcata</name>
    <dbReference type="NCBI Taxonomy" id="5364"/>
    <lineage>
        <taxon>Eukaryota</taxon>
        <taxon>Fungi</taxon>
        <taxon>Dikarya</taxon>
        <taxon>Basidiomycota</taxon>
        <taxon>Agaricomycotina</taxon>
        <taxon>Agaricomycetes</taxon>
        <taxon>Gloeophyllales</taxon>
        <taxon>Gloeophyllaceae</taxon>
        <taxon>Heliocybe</taxon>
    </lineage>
</organism>
<dbReference type="PANTHER" id="PTHR33643:SF1">
    <property type="entry name" value="UREASE ACCESSORY PROTEIN D"/>
    <property type="match status" value="1"/>
</dbReference>
<proteinExistence type="inferred from homology"/>